<evidence type="ECO:0000256" key="1">
    <source>
        <dbReference type="SAM" id="MobiDB-lite"/>
    </source>
</evidence>
<protein>
    <submittedName>
        <fullName evidence="2">Uncharacterized protein</fullName>
    </submittedName>
</protein>
<feature type="compositionally biased region" description="Polar residues" evidence="1">
    <location>
        <begin position="1"/>
        <end position="23"/>
    </location>
</feature>
<sequence>MRWIQTVRTTPASAGNGGRSTYDSPRVISEANRAGANGVKARRWKRGRRARAAAPGATTARIRFRGGSRWGW</sequence>
<evidence type="ECO:0000313" key="3">
    <source>
        <dbReference type="Proteomes" id="UP001501624"/>
    </source>
</evidence>
<feature type="region of interest" description="Disordered" evidence="1">
    <location>
        <begin position="1"/>
        <end position="24"/>
    </location>
</feature>
<dbReference type="EMBL" id="BAABCM010000022">
    <property type="protein sequence ID" value="GAA3853478.1"/>
    <property type="molecule type" value="Genomic_DNA"/>
</dbReference>
<gene>
    <name evidence="2" type="ORF">GCM10022380_84210</name>
</gene>
<proteinExistence type="predicted"/>
<evidence type="ECO:0000313" key="2">
    <source>
        <dbReference type="EMBL" id="GAA3853478.1"/>
    </source>
</evidence>
<accession>A0ABP7JTK4</accession>
<feature type="region of interest" description="Disordered" evidence="1">
    <location>
        <begin position="38"/>
        <end position="58"/>
    </location>
</feature>
<reference evidence="3" key="1">
    <citation type="journal article" date="2019" name="Int. J. Syst. Evol. Microbiol.">
        <title>The Global Catalogue of Microorganisms (GCM) 10K type strain sequencing project: providing services to taxonomists for standard genome sequencing and annotation.</title>
        <authorList>
            <consortium name="The Broad Institute Genomics Platform"/>
            <consortium name="The Broad Institute Genome Sequencing Center for Infectious Disease"/>
            <person name="Wu L."/>
            <person name="Ma J."/>
        </authorList>
    </citation>
    <scope>NUCLEOTIDE SEQUENCE [LARGE SCALE GENOMIC DNA]</scope>
    <source>
        <strain evidence="3">JCM 17017</strain>
    </source>
</reference>
<name>A0ABP7JTK4_9PSEU</name>
<feature type="compositionally biased region" description="Basic residues" evidence="1">
    <location>
        <begin position="40"/>
        <end position="51"/>
    </location>
</feature>
<dbReference type="Proteomes" id="UP001501624">
    <property type="component" value="Unassembled WGS sequence"/>
</dbReference>
<comment type="caution">
    <text evidence="2">The sequence shown here is derived from an EMBL/GenBank/DDBJ whole genome shotgun (WGS) entry which is preliminary data.</text>
</comment>
<keyword evidence="3" id="KW-1185">Reference proteome</keyword>
<organism evidence="2 3">
    <name type="scientific">Amycolatopsis tucumanensis</name>
    <dbReference type="NCBI Taxonomy" id="401106"/>
    <lineage>
        <taxon>Bacteria</taxon>
        <taxon>Bacillati</taxon>
        <taxon>Actinomycetota</taxon>
        <taxon>Actinomycetes</taxon>
        <taxon>Pseudonocardiales</taxon>
        <taxon>Pseudonocardiaceae</taxon>
        <taxon>Amycolatopsis</taxon>
    </lineage>
</organism>